<keyword evidence="2" id="KW-1185">Reference proteome</keyword>
<name>A0A5N5SQL4_9CRUS</name>
<dbReference type="AlphaFoldDB" id="A0A5N5SQL4"/>
<sequence length="80" mass="9055">MGSESLHVPRYDDSDTPVDVMIFDWQTVRVANVGSEISYLLFSSYFGPPRTKYFSPIINAYYDKLQNLLGTKSLPSTARS</sequence>
<proteinExistence type="predicted"/>
<evidence type="ECO:0008006" key="3">
    <source>
        <dbReference type="Google" id="ProtNLM"/>
    </source>
</evidence>
<evidence type="ECO:0000313" key="1">
    <source>
        <dbReference type="EMBL" id="KAB7496376.1"/>
    </source>
</evidence>
<dbReference type="Pfam" id="PF02958">
    <property type="entry name" value="EcKL"/>
    <property type="match status" value="1"/>
</dbReference>
<dbReference type="Proteomes" id="UP000326759">
    <property type="component" value="Unassembled WGS sequence"/>
</dbReference>
<organism evidence="1 2">
    <name type="scientific">Armadillidium nasatum</name>
    <dbReference type="NCBI Taxonomy" id="96803"/>
    <lineage>
        <taxon>Eukaryota</taxon>
        <taxon>Metazoa</taxon>
        <taxon>Ecdysozoa</taxon>
        <taxon>Arthropoda</taxon>
        <taxon>Crustacea</taxon>
        <taxon>Multicrustacea</taxon>
        <taxon>Malacostraca</taxon>
        <taxon>Eumalacostraca</taxon>
        <taxon>Peracarida</taxon>
        <taxon>Isopoda</taxon>
        <taxon>Oniscidea</taxon>
        <taxon>Crinocheta</taxon>
        <taxon>Armadillidiidae</taxon>
        <taxon>Armadillidium</taxon>
    </lineage>
</organism>
<comment type="caution">
    <text evidence="1">The sequence shown here is derived from an EMBL/GenBank/DDBJ whole genome shotgun (WGS) entry which is preliminary data.</text>
</comment>
<protein>
    <recommendedName>
        <fullName evidence="3">CHK kinase-like domain-containing protein</fullName>
    </recommendedName>
</protein>
<reference evidence="1 2" key="1">
    <citation type="journal article" date="2019" name="PLoS Biol.">
        <title>Sex chromosomes control vertical transmission of feminizing Wolbachia symbionts in an isopod.</title>
        <authorList>
            <person name="Becking T."/>
            <person name="Chebbi M.A."/>
            <person name="Giraud I."/>
            <person name="Moumen B."/>
            <person name="Laverre T."/>
            <person name="Caubet Y."/>
            <person name="Peccoud J."/>
            <person name="Gilbert C."/>
            <person name="Cordaux R."/>
        </authorList>
    </citation>
    <scope>NUCLEOTIDE SEQUENCE [LARGE SCALE GENOMIC DNA]</scope>
    <source>
        <strain evidence="1">ANa2</strain>
        <tissue evidence="1">Whole body excluding digestive tract and cuticle</tissue>
    </source>
</reference>
<accession>A0A5N5SQL4</accession>
<gene>
    <name evidence="1" type="ORF">Anas_08498</name>
</gene>
<evidence type="ECO:0000313" key="2">
    <source>
        <dbReference type="Proteomes" id="UP000326759"/>
    </source>
</evidence>
<dbReference type="InterPro" id="IPR004119">
    <property type="entry name" value="EcKL"/>
</dbReference>
<dbReference type="EMBL" id="SEYY01021417">
    <property type="protein sequence ID" value="KAB7496376.1"/>
    <property type="molecule type" value="Genomic_DNA"/>
</dbReference>
<dbReference type="OrthoDB" id="6381776at2759"/>